<evidence type="ECO:0000313" key="1">
    <source>
        <dbReference type="EMBL" id="MCQ8184817.1"/>
    </source>
</evidence>
<evidence type="ECO:0000313" key="2">
    <source>
        <dbReference type="Proteomes" id="UP001142610"/>
    </source>
</evidence>
<organism evidence="1 2">
    <name type="scientific">Parvularcula maris</name>
    <dbReference type="NCBI Taxonomy" id="2965077"/>
    <lineage>
        <taxon>Bacteria</taxon>
        <taxon>Pseudomonadati</taxon>
        <taxon>Pseudomonadota</taxon>
        <taxon>Alphaproteobacteria</taxon>
        <taxon>Parvularculales</taxon>
        <taxon>Parvularculaceae</taxon>
        <taxon>Parvularcula</taxon>
    </lineage>
</organism>
<reference evidence="1" key="1">
    <citation type="submission" date="2022-07" db="EMBL/GenBank/DDBJ databases">
        <title>Parvularcula maris sp. nov., an algicidal bacterium isolated from seawater.</title>
        <authorList>
            <person name="Li F."/>
        </authorList>
    </citation>
    <scope>NUCLEOTIDE SEQUENCE</scope>
    <source>
        <strain evidence="1">BGMRC 0090</strain>
    </source>
</reference>
<dbReference type="RefSeq" id="WP_256618666.1">
    <property type="nucleotide sequence ID" value="NZ_JANIBC010000002.1"/>
</dbReference>
<proteinExistence type="predicted"/>
<dbReference type="InterPro" id="IPR018661">
    <property type="entry name" value="DUF2093"/>
</dbReference>
<sequence length="75" mass="8306">MNSLDLSAGGEAQLRYLDADFDVLKPGTFVRCAVTDRVIPLKELRYWSVDLQQPYADAAAANKAREDALSQGRSF</sequence>
<comment type="caution">
    <text evidence="1">The sequence shown here is derived from an EMBL/GenBank/DDBJ whole genome shotgun (WGS) entry which is preliminary data.</text>
</comment>
<dbReference type="Pfam" id="PF09866">
    <property type="entry name" value="DUF2093"/>
    <property type="match status" value="1"/>
</dbReference>
<gene>
    <name evidence="1" type="ORF">NOG11_05385</name>
</gene>
<dbReference type="AlphaFoldDB" id="A0A9X2RJL3"/>
<keyword evidence="2" id="KW-1185">Reference proteome</keyword>
<accession>A0A9X2RJL3</accession>
<protein>
    <submittedName>
        <fullName evidence="1">DUF2093 domain-containing protein</fullName>
    </submittedName>
</protein>
<name>A0A9X2RJL3_9PROT</name>
<dbReference type="Proteomes" id="UP001142610">
    <property type="component" value="Unassembled WGS sequence"/>
</dbReference>
<dbReference type="EMBL" id="JANIBC010000002">
    <property type="protein sequence ID" value="MCQ8184817.1"/>
    <property type="molecule type" value="Genomic_DNA"/>
</dbReference>